<organism evidence="3 4">
    <name type="scientific">Tenacibaculum skagerrakense</name>
    <dbReference type="NCBI Taxonomy" id="186571"/>
    <lineage>
        <taxon>Bacteria</taxon>
        <taxon>Pseudomonadati</taxon>
        <taxon>Bacteroidota</taxon>
        <taxon>Flavobacteriia</taxon>
        <taxon>Flavobacteriales</taxon>
        <taxon>Flavobacteriaceae</taxon>
        <taxon>Tenacibaculum</taxon>
    </lineage>
</organism>
<reference evidence="3 4" key="1">
    <citation type="submission" date="2019-03" db="EMBL/GenBank/DDBJ databases">
        <title>Genomic Encyclopedia of Type Strains, Phase IV (KMG-IV): sequencing the most valuable type-strain genomes for metagenomic binning, comparative biology and taxonomic classification.</title>
        <authorList>
            <person name="Goeker M."/>
        </authorList>
    </citation>
    <scope>NUCLEOTIDE SEQUENCE [LARGE SCALE GENOMIC DNA]</scope>
    <source>
        <strain evidence="3 4">DSM 14836</strain>
    </source>
</reference>
<dbReference type="PROSITE" id="PS00880">
    <property type="entry name" value="ACB_1"/>
    <property type="match status" value="1"/>
</dbReference>
<dbReference type="AlphaFoldDB" id="A0A4R2NY17"/>
<dbReference type="PRINTS" id="PR00689">
    <property type="entry name" value="ACOABINDINGP"/>
</dbReference>
<dbReference type="InterPro" id="IPR022408">
    <property type="entry name" value="Acyl-CoA-binding_prot_CS"/>
</dbReference>
<comment type="caution">
    <text evidence="3">The sequence shown here is derived from an EMBL/GenBank/DDBJ whole genome shotgun (WGS) entry which is preliminary data.</text>
</comment>
<evidence type="ECO:0000259" key="2">
    <source>
        <dbReference type="PROSITE" id="PS51228"/>
    </source>
</evidence>
<name>A0A4R2NY17_9FLAO</name>
<dbReference type="Pfam" id="PF00887">
    <property type="entry name" value="ACBP"/>
    <property type="match status" value="1"/>
</dbReference>
<dbReference type="GO" id="GO:0006631">
    <property type="term" value="P:fatty acid metabolic process"/>
    <property type="evidence" value="ECO:0007669"/>
    <property type="project" value="TreeGrafter"/>
</dbReference>
<dbReference type="OrthoDB" id="981216at2"/>
<dbReference type="EMBL" id="SLXM01000002">
    <property type="protein sequence ID" value="TCP26967.1"/>
    <property type="molecule type" value="Genomic_DNA"/>
</dbReference>
<evidence type="ECO:0000256" key="1">
    <source>
        <dbReference type="ARBA" id="ARBA00023121"/>
    </source>
</evidence>
<sequence>MISNLDELFNEAFRKASTTKQQLAPDVLLRLYAYYKQATRGDNFSFNANEDDLKNAFKFNAWAQLKGMNEEEAKRSYIELVNSILK</sequence>
<feature type="domain" description="ACB" evidence="2">
    <location>
        <begin position="5"/>
        <end position="86"/>
    </location>
</feature>
<dbReference type="Gene3D" id="1.20.80.10">
    <property type="match status" value="1"/>
</dbReference>
<dbReference type="PANTHER" id="PTHR23310:SF62">
    <property type="entry name" value="ACYL-COA BINDING PROTEIN 1, ISOFORM A"/>
    <property type="match status" value="1"/>
</dbReference>
<dbReference type="SUPFAM" id="SSF47027">
    <property type="entry name" value="Acyl-CoA binding protein"/>
    <property type="match status" value="1"/>
</dbReference>
<dbReference type="InterPro" id="IPR014352">
    <property type="entry name" value="FERM/acyl-CoA-bd_prot_sf"/>
</dbReference>
<dbReference type="PANTHER" id="PTHR23310">
    <property type="entry name" value="ACYL-COA-BINDING PROTEIN, ACBP"/>
    <property type="match status" value="1"/>
</dbReference>
<keyword evidence="1" id="KW-0446">Lipid-binding</keyword>
<accession>A0A4R2NY17</accession>
<dbReference type="GO" id="GO:0000062">
    <property type="term" value="F:fatty-acyl-CoA binding"/>
    <property type="evidence" value="ECO:0007669"/>
    <property type="project" value="InterPro"/>
</dbReference>
<dbReference type="PROSITE" id="PS51228">
    <property type="entry name" value="ACB_2"/>
    <property type="match status" value="1"/>
</dbReference>
<dbReference type="InterPro" id="IPR000582">
    <property type="entry name" value="Acyl-CoA-binding_protein"/>
</dbReference>
<evidence type="ECO:0000313" key="3">
    <source>
        <dbReference type="EMBL" id="TCP26967.1"/>
    </source>
</evidence>
<protein>
    <submittedName>
        <fullName evidence="3">Acyl-CoA-binding protein</fullName>
    </submittedName>
</protein>
<dbReference type="RefSeq" id="WP_132793864.1">
    <property type="nucleotide sequence ID" value="NZ_SLXM01000002.1"/>
</dbReference>
<evidence type="ECO:0000313" key="4">
    <source>
        <dbReference type="Proteomes" id="UP000294564"/>
    </source>
</evidence>
<dbReference type="InterPro" id="IPR035984">
    <property type="entry name" value="Acyl-CoA-binding_sf"/>
</dbReference>
<keyword evidence="4" id="KW-1185">Reference proteome</keyword>
<dbReference type="Proteomes" id="UP000294564">
    <property type="component" value="Unassembled WGS sequence"/>
</dbReference>
<proteinExistence type="predicted"/>
<gene>
    <name evidence="3" type="ORF">EV195_102309</name>
</gene>